<dbReference type="GO" id="GO:0005524">
    <property type="term" value="F:ATP binding"/>
    <property type="evidence" value="ECO:0007669"/>
    <property type="project" value="UniProtKB-KW"/>
</dbReference>
<dbReference type="PROSITE" id="PS50109">
    <property type="entry name" value="HIS_KIN"/>
    <property type="match status" value="1"/>
</dbReference>
<dbReference type="KEGG" id="spoa:EQM13_06875"/>
<keyword evidence="9" id="KW-0067">ATP-binding</keyword>
<dbReference type="EMBL" id="CP035282">
    <property type="protein sequence ID" value="QAT61333.1"/>
    <property type="molecule type" value="Genomic_DNA"/>
</dbReference>
<dbReference type="GO" id="GO:0000155">
    <property type="term" value="F:phosphorelay sensor kinase activity"/>
    <property type="evidence" value="ECO:0007669"/>
    <property type="project" value="InterPro"/>
</dbReference>
<dbReference type="PRINTS" id="PR00344">
    <property type="entry name" value="BCTRLSENSOR"/>
</dbReference>
<dbReference type="FunFam" id="3.30.565.10:FF:000013">
    <property type="entry name" value="Two-component sensor histidine kinase"/>
    <property type="match status" value="1"/>
</dbReference>
<evidence type="ECO:0000256" key="3">
    <source>
        <dbReference type="ARBA" id="ARBA00012438"/>
    </source>
</evidence>
<keyword evidence="12 13" id="KW-0472">Membrane</keyword>
<dbReference type="GO" id="GO:0005886">
    <property type="term" value="C:plasma membrane"/>
    <property type="evidence" value="ECO:0007669"/>
    <property type="project" value="TreeGrafter"/>
</dbReference>
<dbReference type="PANTHER" id="PTHR45453:SF1">
    <property type="entry name" value="PHOSPHATE REGULON SENSOR PROTEIN PHOR"/>
    <property type="match status" value="1"/>
</dbReference>
<dbReference type="CDD" id="cd00075">
    <property type="entry name" value="HATPase"/>
    <property type="match status" value="1"/>
</dbReference>
<dbReference type="AlphaFoldDB" id="A0A410QBF5"/>
<sequence length="311" mass="35543">MTMNITSILTILVFVLGISVFIMANYIVNIKKSLSKMIIVLNDIKKGNRNRKVLISDNNSASDIGYKINEILDDYRSKIIELEEGEETYKRMLIGFSHDVRTPLTSLVGYLDAIHNKVVHGKEKDDYLEIARDKAYNLKDFVELLFEWFKLDAKEMAFHFEDVDINELTRSALTDWVPIFDERGIKFYIDIQDKEFIVSADVNAYMRIINNIIQNAVLHSRCSKVNIEVLQKDDEAVIMISDNGKGIARKDLPHVFDRLYKCDESRSAGGNGLGLAIVKELVEIHHGRIEVESILNEGTTFTITIPIRKAL</sequence>
<dbReference type="SUPFAM" id="SSF55874">
    <property type="entry name" value="ATPase domain of HSP90 chaperone/DNA topoisomerase II/histidine kinase"/>
    <property type="match status" value="1"/>
</dbReference>
<dbReference type="OrthoDB" id="9780718at2"/>
<dbReference type="GO" id="GO:0004721">
    <property type="term" value="F:phosphoprotein phosphatase activity"/>
    <property type="evidence" value="ECO:0007669"/>
    <property type="project" value="TreeGrafter"/>
</dbReference>
<keyword evidence="6 13" id="KW-0812">Transmembrane</keyword>
<dbReference type="InterPro" id="IPR036890">
    <property type="entry name" value="HATPase_C_sf"/>
</dbReference>
<evidence type="ECO:0000256" key="7">
    <source>
        <dbReference type="ARBA" id="ARBA00022741"/>
    </source>
</evidence>
<dbReference type="SUPFAM" id="SSF47384">
    <property type="entry name" value="Homodimeric domain of signal transducing histidine kinase"/>
    <property type="match status" value="1"/>
</dbReference>
<dbReference type="PANTHER" id="PTHR45453">
    <property type="entry name" value="PHOSPHATE REGULON SENSOR PROTEIN PHOR"/>
    <property type="match status" value="1"/>
</dbReference>
<keyword evidence="4" id="KW-0597">Phosphoprotein</keyword>
<evidence type="ECO:0000256" key="8">
    <source>
        <dbReference type="ARBA" id="ARBA00022777"/>
    </source>
</evidence>
<comment type="subcellular location">
    <subcellularLocation>
        <location evidence="2">Membrane</location>
    </subcellularLocation>
</comment>
<keyword evidence="8 15" id="KW-0418">Kinase</keyword>
<evidence type="ECO:0000256" key="13">
    <source>
        <dbReference type="SAM" id="Phobius"/>
    </source>
</evidence>
<evidence type="ECO:0000313" key="16">
    <source>
        <dbReference type="Proteomes" id="UP000287969"/>
    </source>
</evidence>
<keyword evidence="10 13" id="KW-1133">Transmembrane helix</keyword>
<name>A0A410QBF5_9FIRM</name>
<protein>
    <recommendedName>
        <fullName evidence="3">histidine kinase</fullName>
        <ecNumber evidence="3">2.7.13.3</ecNumber>
    </recommendedName>
</protein>
<keyword evidence="11" id="KW-0902">Two-component regulatory system</keyword>
<dbReference type="SMART" id="SM00387">
    <property type="entry name" value="HATPase_c"/>
    <property type="match status" value="1"/>
</dbReference>
<comment type="catalytic activity">
    <reaction evidence="1">
        <text>ATP + protein L-histidine = ADP + protein N-phospho-L-histidine.</text>
        <dbReference type="EC" id="2.7.13.3"/>
    </reaction>
</comment>
<dbReference type="Pfam" id="PF02518">
    <property type="entry name" value="HATPase_c"/>
    <property type="match status" value="1"/>
</dbReference>
<evidence type="ECO:0000256" key="4">
    <source>
        <dbReference type="ARBA" id="ARBA00022553"/>
    </source>
</evidence>
<feature type="transmembrane region" description="Helical" evidence="13">
    <location>
        <begin position="6"/>
        <end position="28"/>
    </location>
</feature>
<dbReference type="InterPro" id="IPR003661">
    <property type="entry name" value="HisK_dim/P_dom"/>
</dbReference>
<dbReference type="GO" id="GO:0016036">
    <property type="term" value="P:cellular response to phosphate starvation"/>
    <property type="evidence" value="ECO:0007669"/>
    <property type="project" value="TreeGrafter"/>
</dbReference>
<evidence type="ECO:0000256" key="5">
    <source>
        <dbReference type="ARBA" id="ARBA00022679"/>
    </source>
</evidence>
<dbReference type="Gene3D" id="3.30.565.10">
    <property type="entry name" value="Histidine kinase-like ATPase, C-terminal domain"/>
    <property type="match status" value="1"/>
</dbReference>
<evidence type="ECO:0000256" key="10">
    <source>
        <dbReference type="ARBA" id="ARBA00022989"/>
    </source>
</evidence>
<dbReference type="InterPro" id="IPR036097">
    <property type="entry name" value="HisK_dim/P_sf"/>
</dbReference>
<dbReference type="Proteomes" id="UP000287969">
    <property type="component" value="Chromosome"/>
</dbReference>
<organism evidence="15 16">
    <name type="scientific">Acidilutibacter cellobiosedens</name>
    <dbReference type="NCBI Taxonomy" id="2507161"/>
    <lineage>
        <taxon>Bacteria</taxon>
        <taxon>Bacillati</taxon>
        <taxon>Bacillota</taxon>
        <taxon>Tissierellia</taxon>
        <taxon>Tissierellales</taxon>
        <taxon>Acidilutibacteraceae</taxon>
        <taxon>Acidilutibacter</taxon>
    </lineage>
</organism>
<dbReference type="InterPro" id="IPR050351">
    <property type="entry name" value="BphY/WalK/GraS-like"/>
</dbReference>
<dbReference type="InterPro" id="IPR004358">
    <property type="entry name" value="Sig_transdc_His_kin-like_C"/>
</dbReference>
<evidence type="ECO:0000256" key="1">
    <source>
        <dbReference type="ARBA" id="ARBA00000085"/>
    </source>
</evidence>
<proteinExistence type="predicted"/>
<dbReference type="EC" id="2.7.13.3" evidence="3"/>
<dbReference type="Pfam" id="PF00512">
    <property type="entry name" value="HisKA"/>
    <property type="match status" value="1"/>
</dbReference>
<evidence type="ECO:0000256" key="6">
    <source>
        <dbReference type="ARBA" id="ARBA00022692"/>
    </source>
</evidence>
<keyword evidence="16" id="KW-1185">Reference proteome</keyword>
<dbReference type="Gene3D" id="1.10.287.130">
    <property type="match status" value="1"/>
</dbReference>
<reference evidence="16" key="1">
    <citation type="submission" date="2019-01" db="EMBL/GenBank/DDBJ databases">
        <title>Draft genomes of a novel of Sporanaerobacter strains.</title>
        <authorList>
            <person name="Ma S."/>
        </authorList>
    </citation>
    <scope>NUCLEOTIDE SEQUENCE [LARGE SCALE GENOMIC DNA]</scope>
    <source>
        <strain evidence="16">NJN-17</strain>
    </source>
</reference>
<accession>A0A410QBF5</accession>
<keyword evidence="5" id="KW-0808">Transferase</keyword>
<feature type="domain" description="Histidine kinase" evidence="14">
    <location>
        <begin position="95"/>
        <end position="309"/>
    </location>
</feature>
<evidence type="ECO:0000313" key="15">
    <source>
        <dbReference type="EMBL" id="QAT61333.1"/>
    </source>
</evidence>
<gene>
    <name evidence="15" type="ORF">EQM13_06875</name>
</gene>
<dbReference type="InterPro" id="IPR005467">
    <property type="entry name" value="His_kinase_dom"/>
</dbReference>
<evidence type="ECO:0000256" key="2">
    <source>
        <dbReference type="ARBA" id="ARBA00004370"/>
    </source>
</evidence>
<evidence type="ECO:0000256" key="11">
    <source>
        <dbReference type="ARBA" id="ARBA00023012"/>
    </source>
</evidence>
<keyword evidence="7" id="KW-0547">Nucleotide-binding</keyword>
<evidence type="ECO:0000256" key="9">
    <source>
        <dbReference type="ARBA" id="ARBA00022840"/>
    </source>
</evidence>
<dbReference type="InterPro" id="IPR003594">
    <property type="entry name" value="HATPase_dom"/>
</dbReference>
<evidence type="ECO:0000259" key="14">
    <source>
        <dbReference type="PROSITE" id="PS50109"/>
    </source>
</evidence>
<dbReference type="CDD" id="cd00082">
    <property type="entry name" value="HisKA"/>
    <property type="match status" value="1"/>
</dbReference>
<evidence type="ECO:0000256" key="12">
    <source>
        <dbReference type="ARBA" id="ARBA00023136"/>
    </source>
</evidence>